<dbReference type="EMBL" id="JBJKFK010004238">
    <property type="protein sequence ID" value="KAL3309148.1"/>
    <property type="molecule type" value="Genomic_DNA"/>
</dbReference>
<name>A0ABD2PPZ2_9PLAT</name>
<dbReference type="AlphaFoldDB" id="A0ABD2PPZ2"/>
<comment type="caution">
    <text evidence="2">The sequence shown here is derived from an EMBL/GenBank/DDBJ whole genome shotgun (WGS) entry which is preliminary data.</text>
</comment>
<evidence type="ECO:0000313" key="2">
    <source>
        <dbReference type="EMBL" id="KAL3309148.1"/>
    </source>
</evidence>
<feature type="compositionally biased region" description="Basic residues" evidence="1">
    <location>
        <begin position="128"/>
        <end position="141"/>
    </location>
</feature>
<evidence type="ECO:0000256" key="1">
    <source>
        <dbReference type="SAM" id="MobiDB-lite"/>
    </source>
</evidence>
<organism evidence="2 3">
    <name type="scientific">Cichlidogyrus casuarinus</name>
    <dbReference type="NCBI Taxonomy" id="1844966"/>
    <lineage>
        <taxon>Eukaryota</taxon>
        <taxon>Metazoa</taxon>
        <taxon>Spiralia</taxon>
        <taxon>Lophotrochozoa</taxon>
        <taxon>Platyhelminthes</taxon>
        <taxon>Monogenea</taxon>
        <taxon>Monopisthocotylea</taxon>
        <taxon>Dactylogyridea</taxon>
        <taxon>Ancyrocephalidae</taxon>
        <taxon>Cichlidogyrus</taxon>
    </lineage>
</organism>
<sequence>MIQLICRDNLDSQNEILASLYTEMESKNQPNIAARMLAGLERLPVGSAFDLLGQDILGANRFVFAGEYENAYELRRICESGEFAPLLSDRPDCHTIRVLSVLPFNHYLLNSSCQADVTEPNTTGTATPRHKTRSPTHKHLQSKATIDQSTSPLLTPQGLAQHLSCASRLNSADFLKRIQALSIFLGRVSSSKRISLQSSDSAEWAFASLWTSYHVNVDRWSARIVAKSQFLHELFGKQLLKEQSPNGKCVFKSINETKLRQSFGGLPFYDSIETILPHVEYKPVVATETMEELDERVQGTSKVATKPTIETDNITVKKYPLVTNAMGYNFDPQLLQTKVKIPKVEMVVVMEKFCASQLILTFAAE</sequence>
<evidence type="ECO:0000313" key="3">
    <source>
        <dbReference type="Proteomes" id="UP001626550"/>
    </source>
</evidence>
<keyword evidence="3" id="KW-1185">Reference proteome</keyword>
<accession>A0ABD2PPZ2</accession>
<reference evidence="2 3" key="1">
    <citation type="submission" date="2024-11" db="EMBL/GenBank/DDBJ databases">
        <title>Adaptive evolution of stress response genes in parasites aligns with host niche diversity.</title>
        <authorList>
            <person name="Hahn C."/>
            <person name="Resl P."/>
        </authorList>
    </citation>
    <scope>NUCLEOTIDE SEQUENCE [LARGE SCALE GENOMIC DNA]</scope>
    <source>
        <strain evidence="2">EGGRZ-B1_66</strain>
        <tissue evidence="2">Body</tissue>
    </source>
</reference>
<feature type="region of interest" description="Disordered" evidence="1">
    <location>
        <begin position="118"/>
        <end position="146"/>
    </location>
</feature>
<gene>
    <name evidence="2" type="ORF">Ciccas_012306</name>
</gene>
<dbReference type="Proteomes" id="UP001626550">
    <property type="component" value="Unassembled WGS sequence"/>
</dbReference>
<protein>
    <submittedName>
        <fullName evidence="2">Uncharacterized protein</fullName>
    </submittedName>
</protein>
<proteinExistence type="predicted"/>